<accession>A0A370GQX1</accession>
<keyword evidence="4 6" id="KW-1133">Transmembrane helix</keyword>
<keyword evidence="2" id="KW-1003">Cell membrane</keyword>
<comment type="subcellular location">
    <subcellularLocation>
        <location evidence="1">Cell membrane</location>
        <topology evidence="1">Multi-pass membrane protein</topology>
    </subcellularLocation>
</comment>
<dbReference type="OrthoDB" id="3176438at2"/>
<dbReference type="EMBL" id="QQAY01000002">
    <property type="protein sequence ID" value="RDI45646.1"/>
    <property type="molecule type" value="Genomic_DNA"/>
</dbReference>
<dbReference type="GO" id="GO:0005886">
    <property type="term" value="C:plasma membrane"/>
    <property type="evidence" value="ECO:0007669"/>
    <property type="project" value="UniProtKB-SubCell"/>
</dbReference>
<feature type="transmembrane region" description="Helical" evidence="6">
    <location>
        <begin position="30"/>
        <end position="51"/>
    </location>
</feature>
<dbReference type="InterPro" id="IPR005538">
    <property type="entry name" value="LrgA/CidA"/>
</dbReference>
<dbReference type="Proteomes" id="UP000255326">
    <property type="component" value="Unassembled WGS sequence"/>
</dbReference>
<keyword evidence="3 6" id="KW-0812">Transmembrane</keyword>
<keyword evidence="5 6" id="KW-0472">Membrane</keyword>
<evidence type="ECO:0000256" key="4">
    <source>
        <dbReference type="ARBA" id="ARBA00022989"/>
    </source>
</evidence>
<dbReference type="RefSeq" id="WP_114744811.1">
    <property type="nucleotide sequence ID" value="NZ_QQAY01000002.1"/>
</dbReference>
<dbReference type="PANTHER" id="PTHR33931:SF2">
    <property type="entry name" value="HOLIN-LIKE PROTEIN CIDA"/>
    <property type="match status" value="1"/>
</dbReference>
<evidence type="ECO:0000313" key="7">
    <source>
        <dbReference type="EMBL" id="RDI45646.1"/>
    </source>
</evidence>
<organism evidence="7 8">
    <name type="scientific">Falsibacillus pallidus</name>
    <dbReference type="NCBI Taxonomy" id="493781"/>
    <lineage>
        <taxon>Bacteria</taxon>
        <taxon>Bacillati</taxon>
        <taxon>Bacillota</taxon>
        <taxon>Bacilli</taxon>
        <taxon>Bacillales</taxon>
        <taxon>Bacillaceae</taxon>
        <taxon>Falsibacillus</taxon>
    </lineage>
</organism>
<evidence type="ECO:0000256" key="1">
    <source>
        <dbReference type="ARBA" id="ARBA00004651"/>
    </source>
</evidence>
<keyword evidence="8" id="KW-1185">Reference proteome</keyword>
<gene>
    <name evidence="7" type="ORF">DFR59_102277</name>
</gene>
<feature type="transmembrane region" description="Helical" evidence="6">
    <location>
        <begin position="92"/>
        <end position="114"/>
    </location>
</feature>
<reference evidence="7 8" key="1">
    <citation type="submission" date="2018-07" db="EMBL/GenBank/DDBJ databases">
        <title>Genomic Encyclopedia of Type Strains, Phase IV (KMG-IV): sequencing the most valuable type-strain genomes for metagenomic binning, comparative biology and taxonomic classification.</title>
        <authorList>
            <person name="Goeker M."/>
        </authorList>
    </citation>
    <scope>NUCLEOTIDE SEQUENCE [LARGE SCALE GENOMIC DNA]</scope>
    <source>
        <strain evidence="7 8">DSM 25281</strain>
    </source>
</reference>
<dbReference type="Pfam" id="PF03788">
    <property type="entry name" value="LrgA"/>
    <property type="match status" value="1"/>
</dbReference>
<evidence type="ECO:0000256" key="6">
    <source>
        <dbReference type="SAM" id="Phobius"/>
    </source>
</evidence>
<evidence type="ECO:0000256" key="3">
    <source>
        <dbReference type="ARBA" id="ARBA00022692"/>
    </source>
</evidence>
<protein>
    <submittedName>
        <fullName evidence="7">Holin-like protein</fullName>
    </submittedName>
</protein>
<proteinExistence type="predicted"/>
<evidence type="ECO:0000256" key="5">
    <source>
        <dbReference type="ARBA" id="ARBA00023136"/>
    </source>
</evidence>
<name>A0A370GQX1_9BACI</name>
<feature type="transmembrane region" description="Helical" evidence="6">
    <location>
        <begin position="63"/>
        <end position="80"/>
    </location>
</feature>
<sequence length="128" mass="13993">MKRAILFLWQIALISAIYLVSVFIVKSLHIPVPAGVFGMVLLFALLSTGIIKLEYISIGAGFLNKHLGFFFIPIAVGLMNEGTLVREMGTQLFLMIFGSTIIGLLITAGLTHFLSKKEGKQHAPSNMD</sequence>
<comment type="caution">
    <text evidence="7">The sequence shown here is derived from an EMBL/GenBank/DDBJ whole genome shotgun (WGS) entry which is preliminary data.</text>
</comment>
<evidence type="ECO:0000256" key="2">
    <source>
        <dbReference type="ARBA" id="ARBA00022475"/>
    </source>
</evidence>
<evidence type="ECO:0000313" key="8">
    <source>
        <dbReference type="Proteomes" id="UP000255326"/>
    </source>
</evidence>
<dbReference type="PANTHER" id="PTHR33931">
    <property type="entry name" value="HOLIN-LIKE PROTEIN CIDA-RELATED"/>
    <property type="match status" value="1"/>
</dbReference>
<dbReference type="AlphaFoldDB" id="A0A370GQX1"/>
<feature type="transmembrane region" description="Helical" evidence="6">
    <location>
        <begin position="7"/>
        <end position="24"/>
    </location>
</feature>